<keyword evidence="2 5" id="KW-0812">Transmembrane</keyword>
<dbReference type="InterPro" id="IPR019184">
    <property type="entry name" value="Uncharacterised_TM-17"/>
</dbReference>
<sequence length="191" mass="21791">MSGETWRKRVSSFSETVFPGISLHEHGLRSEIVSSLPLQMSLYFNFYFFPVWLATTVTMLLTKFECLTSLYKLIAVAVNVAVAGIEVLRIYLGYFGNLTENIPEVAAFWMLSVLLQLPMEIFLIASRQLLLRSIEYTVQGIMIIFLVSQLVIGYFALRLAARHQAKKFHLLRMQKSKKSQVNLAFEADDGK</sequence>
<evidence type="ECO:0000256" key="1">
    <source>
        <dbReference type="ARBA" id="ARBA00004141"/>
    </source>
</evidence>
<reference evidence="6 7" key="1">
    <citation type="submission" date="2023-09" db="EMBL/GenBank/DDBJ databases">
        <title>Genomes of two closely related lineages of the louse Polyplax serrata with different host specificities.</title>
        <authorList>
            <person name="Martinu J."/>
            <person name="Tarabai H."/>
            <person name="Stefka J."/>
            <person name="Hypsa V."/>
        </authorList>
    </citation>
    <scope>NUCLEOTIDE SEQUENCE [LARGE SCALE GENOMIC DNA]</scope>
    <source>
        <strain evidence="6">98ZLc_SE</strain>
    </source>
</reference>
<keyword evidence="4 5" id="KW-0472">Membrane</keyword>
<feature type="transmembrane region" description="Helical" evidence="5">
    <location>
        <begin position="106"/>
        <end position="124"/>
    </location>
</feature>
<keyword evidence="3 5" id="KW-1133">Transmembrane helix</keyword>
<comment type="caution">
    <text evidence="6">The sequence shown here is derived from an EMBL/GenBank/DDBJ whole genome shotgun (WGS) entry which is preliminary data.</text>
</comment>
<dbReference type="Proteomes" id="UP001359485">
    <property type="component" value="Unassembled WGS sequence"/>
</dbReference>
<feature type="transmembrane region" description="Helical" evidence="5">
    <location>
        <begin position="42"/>
        <end position="61"/>
    </location>
</feature>
<evidence type="ECO:0000256" key="4">
    <source>
        <dbReference type="ARBA" id="ARBA00023136"/>
    </source>
</evidence>
<protein>
    <recommendedName>
        <fullName evidence="8">Transmembrane protein 17</fullName>
    </recommendedName>
</protein>
<evidence type="ECO:0000313" key="7">
    <source>
        <dbReference type="Proteomes" id="UP001359485"/>
    </source>
</evidence>
<organism evidence="6 7">
    <name type="scientific">Polyplax serrata</name>
    <name type="common">Common mouse louse</name>
    <dbReference type="NCBI Taxonomy" id="468196"/>
    <lineage>
        <taxon>Eukaryota</taxon>
        <taxon>Metazoa</taxon>
        <taxon>Ecdysozoa</taxon>
        <taxon>Arthropoda</taxon>
        <taxon>Hexapoda</taxon>
        <taxon>Insecta</taxon>
        <taxon>Pterygota</taxon>
        <taxon>Neoptera</taxon>
        <taxon>Paraneoptera</taxon>
        <taxon>Psocodea</taxon>
        <taxon>Troctomorpha</taxon>
        <taxon>Phthiraptera</taxon>
        <taxon>Anoplura</taxon>
        <taxon>Polyplacidae</taxon>
        <taxon>Polyplax</taxon>
    </lineage>
</organism>
<evidence type="ECO:0008006" key="8">
    <source>
        <dbReference type="Google" id="ProtNLM"/>
    </source>
</evidence>
<name>A0ABR1B8B1_POLSC</name>
<evidence type="ECO:0000313" key="6">
    <source>
        <dbReference type="EMBL" id="KAK6638031.1"/>
    </source>
</evidence>
<evidence type="ECO:0000256" key="3">
    <source>
        <dbReference type="ARBA" id="ARBA00022989"/>
    </source>
</evidence>
<evidence type="ECO:0000256" key="5">
    <source>
        <dbReference type="SAM" id="Phobius"/>
    </source>
</evidence>
<keyword evidence="7" id="KW-1185">Reference proteome</keyword>
<evidence type="ECO:0000256" key="2">
    <source>
        <dbReference type="ARBA" id="ARBA00022692"/>
    </source>
</evidence>
<dbReference type="PANTHER" id="PTHR13531">
    <property type="entry name" value="GEO07735P1-RELATED-RELATED"/>
    <property type="match status" value="1"/>
</dbReference>
<gene>
    <name evidence="6" type="ORF">RUM44_008455</name>
</gene>
<feature type="transmembrane region" description="Helical" evidence="5">
    <location>
        <begin position="73"/>
        <end position="94"/>
    </location>
</feature>
<dbReference type="Pfam" id="PF09799">
    <property type="entry name" value="Transmemb_17"/>
    <property type="match status" value="1"/>
</dbReference>
<dbReference type="EMBL" id="JAWJWF010000002">
    <property type="protein sequence ID" value="KAK6638031.1"/>
    <property type="molecule type" value="Genomic_DNA"/>
</dbReference>
<accession>A0ABR1B8B1</accession>
<proteinExistence type="predicted"/>
<comment type="subcellular location">
    <subcellularLocation>
        <location evidence="1">Membrane</location>
        <topology evidence="1">Multi-pass membrane protein</topology>
    </subcellularLocation>
</comment>
<dbReference type="PANTHER" id="PTHR13531:SF6">
    <property type="entry name" value="TMEM (HUMAN TRANSMEMBRANE PROTEIN) HOMOLOG"/>
    <property type="match status" value="1"/>
</dbReference>
<feature type="transmembrane region" description="Helical" evidence="5">
    <location>
        <begin position="136"/>
        <end position="157"/>
    </location>
</feature>